<dbReference type="PANTHER" id="PTHR21255:SF7">
    <property type="entry name" value="DYNEIN LIGHT CHAIN TCTEX-TYPE PROTEIN 2B"/>
    <property type="match status" value="1"/>
</dbReference>
<keyword evidence="2" id="KW-1185">Reference proteome</keyword>
<dbReference type="Gene3D" id="3.30.1140.40">
    <property type="entry name" value="Tctex-1"/>
    <property type="match status" value="1"/>
</dbReference>
<dbReference type="OrthoDB" id="10260741at2759"/>
<dbReference type="GO" id="GO:0045505">
    <property type="term" value="F:dynein intermediate chain binding"/>
    <property type="evidence" value="ECO:0007669"/>
    <property type="project" value="TreeGrafter"/>
</dbReference>
<proteinExistence type="predicted"/>
<dbReference type="KEGG" id="wic:J056_000261"/>
<evidence type="ECO:0000313" key="1">
    <source>
        <dbReference type="EMBL" id="EOR04906.1"/>
    </source>
</evidence>
<dbReference type="OMA" id="DSLICIC"/>
<dbReference type="GeneID" id="20373213"/>
<dbReference type="HOGENOM" id="CLU_097204_5_0_1"/>
<name>R9AXS7_WALI9</name>
<organism evidence="1 2">
    <name type="scientific">Wallemia ichthyophaga (strain EXF-994 / CBS 113033)</name>
    <dbReference type="NCBI Taxonomy" id="1299270"/>
    <lineage>
        <taxon>Eukaryota</taxon>
        <taxon>Fungi</taxon>
        <taxon>Dikarya</taxon>
        <taxon>Basidiomycota</taxon>
        <taxon>Wallemiomycotina</taxon>
        <taxon>Wallemiomycetes</taxon>
        <taxon>Wallemiales</taxon>
        <taxon>Wallemiaceae</taxon>
        <taxon>Wallemia</taxon>
    </lineage>
</organism>
<dbReference type="Proteomes" id="UP000014064">
    <property type="component" value="Unassembled WGS sequence"/>
</dbReference>
<dbReference type="GO" id="GO:0007018">
    <property type="term" value="P:microtubule-based movement"/>
    <property type="evidence" value="ECO:0007669"/>
    <property type="project" value="TreeGrafter"/>
</dbReference>
<dbReference type="RefSeq" id="XP_009265934.1">
    <property type="nucleotide sequence ID" value="XM_009267659.1"/>
</dbReference>
<reference evidence="2" key="1">
    <citation type="journal article" date="2013" name="BMC Genomics">
        <title>Genome and transcriptome sequencing of the halophilic fungus Wallemia ichthyophaga: haloadaptations present and absent.</title>
        <authorList>
            <person name="Zajc J."/>
            <person name="Liu Y."/>
            <person name="Dai W."/>
            <person name="Yang Z."/>
            <person name="Hu J."/>
            <person name="Gostincar C."/>
            <person name="Gunde-Cimerman N."/>
        </authorList>
    </citation>
    <scope>NUCLEOTIDE SEQUENCE [LARGE SCALE GENOMIC DNA]</scope>
    <source>
        <strain evidence="2">EXF-994 / CBS 113033</strain>
    </source>
</reference>
<dbReference type="InterPro" id="IPR038586">
    <property type="entry name" value="Tctex-1-like_sf"/>
</dbReference>
<gene>
    <name evidence="1" type="ORF">J056_000261</name>
</gene>
<dbReference type="CDD" id="cd21449">
    <property type="entry name" value="DLC-like_SF"/>
    <property type="match status" value="1"/>
</dbReference>
<dbReference type="STRING" id="1299270.R9AXS7"/>
<dbReference type="eggNOG" id="ENOG502SE9C">
    <property type="taxonomic scope" value="Eukaryota"/>
</dbReference>
<dbReference type="PANTHER" id="PTHR21255">
    <property type="entry name" value="T-COMPLEX-ASSOCIATED-TESTIS-EXPRESSED 1/ DYNEIN LIGHT CHAIN"/>
    <property type="match status" value="1"/>
</dbReference>
<dbReference type="EMBL" id="KE007224">
    <property type="protein sequence ID" value="EOR04906.1"/>
    <property type="molecule type" value="Genomic_DNA"/>
</dbReference>
<dbReference type="GO" id="GO:0005737">
    <property type="term" value="C:cytoplasm"/>
    <property type="evidence" value="ECO:0007669"/>
    <property type="project" value="TreeGrafter"/>
</dbReference>
<dbReference type="GO" id="GO:0005868">
    <property type="term" value="C:cytoplasmic dynein complex"/>
    <property type="evidence" value="ECO:0007669"/>
    <property type="project" value="TreeGrafter"/>
</dbReference>
<dbReference type="InterPro" id="IPR005334">
    <property type="entry name" value="Tctex-1-like"/>
</dbReference>
<dbReference type="Pfam" id="PF03645">
    <property type="entry name" value="Tctex-1"/>
    <property type="match status" value="1"/>
</dbReference>
<accession>R9AXS7</accession>
<dbReference type="AlphaFoldDB" id="R9AXS7"/>
<protein>
    <submittedName>
        <fullName evidence="1">Uncharacterized protein</fullName>
    </submittedName>
</protein>
<evidence type="ECO:0000313" key="2">
    <source>
        <dbReference type="Proteomes" id="UP000014064"/>
    </source>
</evidence>
<sequence length="114" mass="12919">MSANNTTIGREKFDMDHLRPVMRRVLNASLTNAKYQDLDSDATAAIAHKIKQHMLEQSGQGFKYIVFVNASKNNNQGLRADASMHWEMDADAFVQDVYQSEHIICICVAYAIRI</sequence>